<dbReference type="InterPro" id="IPR025836">
    <property type="entry name" value="Zn_knuckle_CX2CX4HX4C"/>
</dbReference>
<reference evidence="4 5" key="1">
    <citation type="journal article" date="2020" name="bioRxiv">
        <title>Sequence and annotation of 42 cannabis genomes reveals extensive copy number variation in cannabinoid synthesis and pathogen resistance genes.</title>
        <authorList>
            <person name="Mckernan K.J."/>
            <person name="Helbert Y."/>
            <person name="Kane L.T."/>
            <person name="Ebling H."/>
            <person name="Zhang L."/>
            <person name="Liu B."/>
            <person name="Eaton Z."/>
            <person name="Mclaughlin S."/>
            <person name="Kingan S."/>
            <person name="Baybayan P."/>
            <person name="Concepcion G."/>
            <person name="Jordan M."/>
            <person name="Riva A."/>
            <person name="Barbazuk W."/>
            <person name="Harkins T."/>
        </authorList>
    </citation>
    <scope>NUCLEOTIDE SEQUENCE [LARGE SCALE GENOMIC DNA]</scope>
    <source>
        <strain evidence="4 5">cv. Jamaican Lion 4</strain>
        <strain evidence="3">Father</strain>
        <strain evidence="2">Mother</strain>
        <tissue evidence="2">Leaf</tissue>
    </source>
</reference>
<dbReference type="EMBL" id="JAATIQ010000040">
    <property type="protein sequence ID" value="KAF4395558.1"/>
    <property type="molecule type" value="Genomic_DNA"/>
</dbReference>
<dbReference type="AlphaFoldDB" id="A0A7J6F619"/>
<evidence type="ECO:0000313" key="4">
    <source>
        <dbReference type="Proteomes" id="UP000525078"/>
    </source>
</evidence>
<organism evidence="2 4">
    <name type="scientific">Cannabis sativa</name>
    <name type="common">Hemp</name>
    <name type="synonym">Marijuana</name>
    <dbReference type="NCBI Taxonomy" id="3483"/>
    <lineage>
        <taxon>Eukaryota</taxon>
        <taxon>Viridiplantae</taxon>
        <taxon>Streptophyta</taxon>
        <taxon>Embryophyta</taxon>
        <taxon>Tracheophyta</taxon>
        <taxon>Spermatophyta</taxon>
        <taxon>Magnoliopsida</taxon>
        <taxon>eudicotyledons</taxon>
        <taxon>Gunneridae</taxon>
        <taxon>Pentapetalae</taxon>
        <taxon>rosids</taxon>
        <taxon>fabids</taxon>
        <taxon>Rosales</taxon>
        <taxon>Cannabaceae</taxon>
        <taxon>Cannabis</taxon>
    </lineage>
</organism>
<accession>A0A7J6F619</accession>
<keyword evidence="5" id="KW-1185">Reference proteome</keyword>
<evidence type="ECO:0000313" key="3">
    <source>
        <dbReference type="EMBL" id="KAF4395558.1"/>
    </source>
</evidence>
<dbReference type="Pfam" id="PF14392">
    <property type="entry name" value="zf-CCHC_4"/>
    <property type="match status" value="1"/>
</dbReference>
<dbReference type="InterPro" id="IPR052929">
    <property type="entry name" value="RNase_H-like_EbsB-rel"/>
</dbReference>
<dbReference type="PANTHER" id="PTHR47074:SF11">
    <property type="entry name" value="REVERSE TRANSCRIPTASE-LIKE PROTEIN"/>
    <property type="match status" value="1"/>
</dbReference>
<name>A0A7J6F619_CANSA</name>
<sequence length="565" mass="63747">MGNSSESWKNNLTVFPIWGRALGVPIDNLTGKNTLRLASMASSVITVQNSDVSRMVADGFFRFQVWMSINKPVCPGYLLPRSGSKKWVAFKYDELPFMCFRCGWIGHSQKDYSLDIKEITGENGTTAMAYGTWLKVENGVRDGFHGVKGGNTEGIISHEQSPQGVTRPTLNLCVGNSFDPLSNEGYENVQLRSEATKEKSPIHGTRETHMLPTSITEKPQQEETGVEENAMLQDGRGKRRLVEDREVVGAGKLQRTANNPNVMIESQTLIDVPISFSKEIPGLKESLPFAFGSGQNSIPKEQRRKVVVKKDAKKRKEMRGFDGILGFTLNMHGLRKKIVWSWLRNPGGLAQQVPRLNHSDLCHRGKKIDPTCDNYGRFEESLSHALWTCEKVKKVWKLMPCYKLIKESRGHSMMDLLVEFRQKLAREEFEDVIKVLWAIWENRNRQWNNQPYMNGPRLLDWVFSSYPREEHTCDSGILTTVPSIVPTEHWPAPPVGTYCVHCDATIQPNQPGVGLGYIWLDWSGNIVSAGMKFLPVCCPVIVAEAKAVITALQDRPMTVYNSYEI</sequence>
<comment type="caution">
    <text evidence="2">The sequence shown here is derived from an EMBL/GenBank/DDBJ whole genome shotgun (WGS) entry which is preliminary data.</text>
</comment>
<evidence type="ECO:0000313" key="5">
    <source>
        <dbReference type="Proteomes" id="UP000583929"/>
    </source>
</evidence>
<dbReference type="Proteomes" id="UP000583929">
    <property type="component" value="Unassembled WGS sequence"/>
</dbReference>
<proteinExistence type="predicted"/>
<feature type="domain" description="Zinc knuckle CX2CX4HX4C" evidence="1">
    <location>
        <begin position="82"/>
        <end position="112"/>
    </location>
</feature>
<evidence type="ECO:0000259" key="1">
    <source>
        <dbReference type="Pfam" id="PF14392"/>
    </source>
</evidence>
<dbReference type="PANTHER" id="PTHR47074">
    <property type="entry name" value="BNAC02G40300D PROTEIN"/>
    <property type="match status" value="1"/>
</dbReference>
<dbReference type="Proteomes" id="UP000525078">
    <property type="component" value="Unassembled WGS sequence"/>
</dbReference>
<evidence type="ECO:0000313" key="2">
    <source>
        <dbReference type="EMBL" id="KAF4366147.1"/>
    </source>
</evidence>
<protein>
    <recommendedName>
        <fullName evidence="1">Zinc knuckle CX2CX4HX4C domain-containing protein</fullName>
    </recommendedName>
</protein>
<dbReference type="EMBL" id="JAATIP010000153">
    <property type="protein sequence ID" value="KAF4366147.1"/>
    <property type="molecule type" value="Genomic_DNA"/>
</dbReference>
<gene>
    <name evidence="2" type="ORF">F8388_014865</name>
    <name evidence="3" type="ORF">G4B88_011022</name>
</gene>